<dbReference type="VEuPathDB" id="FungiDB:YALI0_F32021g"/>
<keyword evidence="6 11" id="KW-1133">Transmembrane helix</keyword>
<dbReference type="PANTHER" id="PTHR12428">
    <property type="entry name" value="OXA1"/>
    <property type="match status" value="1"/>
</dbReference>
<feature type="domain" description="Membrane insertase YidC/Oxa/ALB C-terminal" evidence="12">
    <location>
        <begin position="123"/>
        <end position="312"/>
    </location>
</feature>
<dbReference type="PANTHER" id="PTHR12428:SF66">
    <property type="entry name" value="MITOCHONDRIAL INNER MEMBRANE PROTEIN OXA1L"/>
    <property type="match status" value="1"/>
</dbReference>
<evidence type="ECO:0000259" key="12">
    <source>
        <dbReference type="Pfam" id="PF02096"/>
    </source>
</evidence>
<proteinExistence type="inferred from homology"/>
<dbReference type="GO" id="GO:0032977">
    <property type="term" value="F:membrane insertase activity"/>
    <property type="evidence" value="ECO:0007669"/>
    <property type="project" value="InterPro"/>
</dbReference>
<keyword evidence="5" id="KW-0809">Transit peptide</keyword>
<keyword evidence="3 9" id="KW-0812">Transmembrane</keyword>
<dbReference type="Proteomes" id="UP000182444">
    <property type="component" value="Chromosome 1F"/>
</dbReference>
<evidence type="ECO:0000256" key="11">
    <source>
        <dbReference type="SAM" id="Phobius"/>
    </source>
</evidence>
<dbReference type="CDD" id="cd20069">
    <property type="entry name" value="5TM_Oxa1-like"/>
    <property type="match status" value="1"/>
</dbReference>
<feature type="region of interest" description="Disordered" evidence="10">
    <location>
        <begin position="352"/>
        <end position="371"/>
    </location>
</feature>
<dbReference type="InterPro" id="IPR001708">
    <property type="entry name" value="YidC/ALB3/OXA1/COX18"/>
</dbReference>
<evidence type="ECO:0000256" key="4">
    <source>
        <dbReference type="ARBA" id="ARBA00022792"/>
    </source>
</evidence>
<dbReference type="GeneID" id="2908124"/>
<evidence type="ECO:0000256" key="7">
    <source>
        <dbReference type="ARBA" id="ARBA00023128"/>
    </source>
</evidence>
<dbReference type="EMBL" id="CP017558">
    <property type="protein sequence ID" value="AOW07982.1"/>
    <property type="molecule type" value="Genomic_DNA"/>
</dbReference>
<dbReference type="AlphaFoldDB" id="A0A1H6PMP9"/>
<protein>
    <submittedName>
        <fullName evidence="14">60Kd inner membrane protein-domain-containing protein</fullName>
    </submittedName>
</protein>
<dbReference type="Proteomes" id="UP000256601">
    <property type="component" value="Unassembled WGS sequence"/>
</dbReference>
<gene>
    <name evidence="14" type="ORF">B0I71DRAFT_135229</name>
    <name evidence="13" type="ORF">YALI1_F39645g</name>
</gene>
<evidence type="ECO:0000313" key="15">
    <source>
        <dbReference type="Proteomes" id="UP000182444"/>
    </source>
</evidence>
<keyword evidence="8 11" id="KW-0472">Membrane</keyword>
<comment type="subcellular location">
    <subcellularLocation>
        <location evidence="9">Membrane</location>
        <topology evidence="9">Multi-pass membrane protein</topology>
    </subcellularLocation>
    <subcellularLocation>
        <location evidence="1">Mitochondrion inner membrane</location>
        <topology evidence="1">Multi-pass membrane protein</topology>
    </subcellularLocation>
</comment>
<evidence type="ECO:0000256" key="8">
    <source>
        <dbReference type="ARBA" id="ARBA00023136"/>
    </source>
</evidence>
<keyword evidence="7" id="KW-0496">Mitochondrion</keyword>
<evidence type="ECO:0000313" key="13">
    <source>
        <dbReference type="EMBL" id="AOW07982.1"/>
    </source>
</evidence>
<dbReference type="OMA" id="FPMAIFM"/>
<evidence type="ECO:0000256" key="5">
    <source>
        <dbReference type="ARBA" id="ARBA00022946"/>
    </source>
</evidence>
<dbReference type="Pfam" id="PF02096">
    <property type="entry name" value="60KD_IMP"/>
    <property type="match status" value="1"/>
</dbReference>
<feature type="transmembrane region" description="Helical" evidence="11">
    <location>
        <begin position="196"/>
        <end position="213"/>
    </location>
</feature>
<dbReference type="InterPro" id="IPR028055">
    <property type="entry name" value="YidC/Oxa/ALB_C"/>
</dbReference>
<evidence type="ECO:0000256" key="2">
    <source>
        <dbReference type="ARBA" id="ARBA00009877"/>
    </source>
</evidence>
<name>A0A1H6PMP9_YARLL</name>
<organism evidence="13 15">
    <name type="scientific">Yarrowia lipolytica</name>
    <name type="common">Candida lipolytica</name>
    <dbReference type="NCBI Taxonomy" id="4952"/>
    <lineage>
        <taxon>Eukaryota</taxon>
        <taxon>Fungi</taxon>
        <taxon>Dikarya</taxon>
        <taxon>Ascomycota</taxon>
        <taxon>Saccharomycotina</taxon>
        <taxon>Dipodascomycetes</taxon>
        <taxon>Dipodascales</taxon>
        <taxon>Dipodascales incertae sedis</taxon>
        <taxon>Yarrowia</taxon>
    </lineage>
</organism>
<evidence type="ECO:0000256" key="3">
    <source>
        <dbReference type="ARBA" id="ARBA00022692"/>
    </source>
</evidence>
<evidence type="ECO:0000313" key="16">
    <source>
        <dbReference type="Proteomes" id="UP000256601"/>
    </source>
</evidence>
<feature type="compositionally biased region" description="Basic and acidic residues" evidence="10">
    <location>
        <begin position="352"/>
        <end position="370"/>
    </location>
</feature>
<accession>A0A1H6PMP9</accession>
<reference evidence="13 15" key="1">
    <citation type="journal article" date="2016" name="PLoS ONE">
        <title>Sequence Assembly of Yarrowia lipolytica Strain W29/CLIB89 Shows Transposable Element Diversity.</title>
        <authorList>
            <person name="Magnan C."/>
            <person name="Yu J."/>
            <person name="Chang I."/>
            <person name="Jahn E."/>
            <person name="Kanomata Y."/>
            <person name="Wu J."/>
            <person name="Zeller M."/>
            <person name="Oakes M."/>
            <person name="Baldi P."/>
            <person name="Sandmeyer S."/>
        </authorList>
    </citation>
    <scope>NUCLEOTIDE SEQUENCE [LARGE SCALE GENOMIC DNA]</scope>
    <source>
        <strain evidence="13">CLIB89</strain>
        <strain evidence="15">CLIB89(W29)</strain>
    </source>
</reference>
<dbReference type="RefSeq" id="XP_506118.1">
    <property type="nucleotide sequence ID" value="XM_506118.1"/>
</dbReference>
<keyword evidence="4" id="KW-0999">Mitochondrion inner membrane</keyword>
<evidence type="ECO:0000256" key="9">
    <source>
        <dbReference type="RuleBase" id="RU003945"/>
    </source>
</evidence>
<evidence type="ECO:0000256" key="10">
    <source>
        <dbReference type="SAM" id="MobiDB-lite"/>
    </source>
</evidence>
<dbReference type="EMBL" id="KZ859060">
    <property type="protein sequence ID" value="RDW23882.1"/>
    <property type="molecule type" value="Genomic_DNA"/>
</dbReference>
<dbReference type="eggNOG" id="KOG1239">
    <property type="taxonomic scope" value="Eukaryota"/>
</dbReference>
<evidence type="ECO:0000313" key="14">
    <source>
        <dbReference type="EMBL" id="RDW23882.1"/>
    </source>
</evidence>
<reference evidence="14 16" key="2">
    <citation type="submission" date="2018-07" db="EMBL/GenBank/DDBJ databases">
        <title>Draft Genome Assemblies for Five Robust Yarrowia lipolytica Strains Exhibiting High Lipid Production and Pentose Sugar Utilization and Sugar Alcohol Secretion from Undetoxified Lignocellulosic Biomass Hydrolysates.</title>
        <authorList>
            <consortium name="DOE Joint Genome Institute"/>
            <person name="Walker C."/>
            <person name="Ryu S."/>
            <person name="Na H."/>
            <person name="Zane M."/>
            <person name="LaButti K."/>
            <person name="Lipzen A."/>
            <person name="Haridas S."/>
            <person name="Barry K."/>
            <person name="Grigoriev I.V."/>
            <person name="Quarterman J."/>
            <person name="Slininger P."/>
            <person name="Dien B."/>
            <person name="Trinh C.T."/>
        </authorList>
    </citation>
    <scope>NUCLEOTIDE SEQUENCE [LARGE SCALE GENOMIC DNA]</scope>
    <source>
        <strain evidence="14 16">YB392</strain>
    </source>
</reference>
<comment type="similarity">
    <text evidence="2 9">Belongs to the OXA1/ALB3/YidC family.</text>
</comment>
<evidence type="ECO:0000256" key="6">
    <source>
        <dbReference type="ARBA" id="ARBA00022989"/>
    </source>
</evidence>
<dbReference type="VEuPathDB" id="FungiDB:YALI1_F39645g"/>
<dbReference type="GO" id="GO:0032979">
    <property type="term" value="P:protein insertion into mitochondrial inner membrane from matrix"/>
    <property type="evidence" value="ECO:0007669"/>
    <property type="project" value="TreeGrafter"/>
</dbReference>
<dbReference type="GO" id="GO:0005743">
    <property type="term" value="C:mitochondrial inner membrane"/>
    <property type="evidence" value="ECO:0007669"/>
    <property type="project" value="UniProtKB-SubCell"/>
</dbReference>
<sequence>MIRRLALGRSLRPSLFPALHSQPFQRRFNSSIPQKAEAALDTVERDIEKTADAASNLTEKVLDKVAPIQTHIQQFPDHVSTHAPDTIGYFQSLDITGSLWSLWPSDIYLNLLEHVHVYTGLPWWAAIASTTVIVRVLLFPLFVQAANEQGKMSEVKPELNVIDEKLKSAANMTEMQMVAHEKKKILKKYGISQMKLFYPMAMFPLTIGIFLGIRRMCEIGGVQGLSTEGVLWFQNLAAPDPYLGLQVITAAMYMASIRLGSETGTNNLSPGMKKILQWAPWISVPFLMKMPAALLLHFFVNGILMLIQGVALRNPFFRKKLGIHEIVPLPAAAPGASGKTDSVRDTIRNAIDKRKRDAAMQKKEDDKNAELSKLAAKRAEGVVLKRRK</sequence>
<feature type="transmembrane region" description="Helical" evidence="11">
    <location>
        <begin position="121"/>
        <end position="143"/>
    </location>
</feature>
<feature type="transmembrane region" description="Helical" evidence="11">
    <location>
        <begin position="292"/>
        <end position="312"/>
    </location>
</feature>
<evidence type="ECO:0000256" key="1">
    <source>
        <dbReference type="ARBA" id="ARBA00004448"/>
    </source>
</evidence>
<dbReference type="OrthoDB" id="2148490at2759"/>
<dbReference type="KEGG" id="yli:2908124"/>